<reference evidence="2 3" key="2">
    <citation type="journal article" date="2007" name="BMC Biol.">
        <title>A 100%-complete sequence reveals unusually simple genomic features in the hot-spring red alga Cyanidioschyzon merolae.</title>
        <authorList>
            <person name="Nozaki H."/>
            <person name="Takano H."/>
            <person name="Misumi O."/>
            <person name="Terasawa K."/>
            <person name="Matsuzaki M."/>
            <person name="Maruyama S."/>
            <person name="Nishida K."/>
            <person name="Yagisawa F."/>
            <person name="Yoshida Y."/>
            <person name="Fujiwara T."/>
            <person name="Takio S."/>
            <person name="Tamura K."/>
            <person name="Chung S.J."/>
            <person name="Nakamura S."/>
            <person name="Kuroiwa H."/>
            <person name="Tanaka K."/>
            <person name="Sato N."/>
            <person name="Kuroiwa T."/>
        </authorList>
    </citation>
    <scope>NUCLEOTIDE SEQUENCE [LARGE SCALE GENOMIC DNA]</scope>
    <source>
        <strain evidence="2 3">10D</strain>
    </source>
</reference>
<keyword evidence="3" id="KW-1185">Reference proteome</keyword>
<evidence type="ECO:0000313" key="3">
    <source>
        <dbReference type="Proteomes" id="UP000007014"/>
    </source>
</evidence>
<feature type="compositionally biased region" description="Low complexity" evidence="1">
    <location>
        <begin position="135"/>
        <end position="171"/>
    </location>
</feature>
<dbReference type="OMA" id="RCNRTII"/>
<dbReference type="RefSeq" id="XP_005539119.1">
    <property type="nucleotide sequence ID" value="XM_005539062.1"/>
</dbReference>
<organism evidence="2 3">
    <name type="scientific">Cyanidioschyzon merolae (strain NIES-3377 / 10D)</name>
    <name type="common">Unicellular red alga</name>
    <dbReference type="NCBI Taxonomy" id="280699"/>
    <lineage>
        <taxon>Eukaryota</taxon>
        <taxon>Rhodophyta</taxon>
        <taxon>Bangiophyceae</taxon>
        <taxon>Cyanidiales</taxon>
        <taxon>Cyanidiaceae</taxon>
        <taxon>Cyanidioschyzon</taxon>
    </lineage>
</organism>
<reference evidence="2 3" key="1">
    <citation type="journal article" date="2004" name="Nature">
        <title>Genome sequence of the ultrasmall unicellular red alga Cyanidioschyzon merolae 10D.</title>
        <authorList>
            <person name="Matsuzaki M."/>
            <person name="Misumi O."/>
            <person name="Shin-i T."/>
            <person name="Maruyama S."/>
            <person name="Takahara M."/>
            <person name="Miyagishima S."/>
            <person name="Mori T."/>
            <person name="Nishida K."/>
            <person name="Yagisawa F."/>
            <person name="Nishida K."/>
            <person name="Yoshida Y."/>
            <person name="Nishimura Y."/>
            <person name="Nakao S."/>
            <person name="Kobayashi T."/>
            <person name="Momoyama Y."/>
            <person name="Higashiyama T."/>
            <person name="Minoda A."/>
            <person name="Sano M."/>
            <person name="Nomoto H."/>
            <person name="Oishi K."/>
            <person name="Hayashi H."/>
            <person name="Ohta F."/>
            <person name="Nishizaka S."/>
            <person name="Haga S."/>
            <person name="Miura S."/>
            <person name="Morishita T."/>
            <person name="Kabeya Y."/>
            <person name="Terasawa K."/>
            <person name="Suzuki Y."/>
            <person name="Ishii Y."/>
            <person name="Asakawa S."/>
            <person name="Takano H."/>
            <person name="Ohta N."/>
            <person name="Kuroiwa H."/>
            <person name="Tanaka K."/>
            <person name="Shimizu N."/>
            <person name="Sugano S."/>
            <person name="Sato N."/>
            <person name="Nozaki H."/>
            <person name="Ogasawara N."/>
            <person name="Kohara Y."/>
            <person name="Kuroiwa T."/>
        </authorList>
    </citation>
    <scope>NUCLEOTIDE SEQUENCE [LARGE SCALE GENOMIC DNA]</scope>
    <source>
        <strain evidence="2 3">10D</strain>
    </source>
</reference>
<dbReference type="EMBL" id="AP006502">
    <property type="protein sequence ID" value="BAM83083.1"/>
    <property type="molecule type" value="Genomic_DNA"/>
</dbReference>
<name>M1VM95_CYAM1</name>
<dbReference type="Proteomes" id="UP000007014">
    <property type="component" value="Chromosome 20"/>
</dbReference>
<dbReference type="GeneID" id="16998076"/>
<feature type="compositionally biased region" description="Low complexity" evidence="1">
    <location>
        <begin position="99"/>
        <end position="117"/>
    </location>
</feature>
<dbReference type="AlphaFoldDB" id="M1VM95"/>
<accession>M1VM95</accession>
<evidence type="ECO:0000313" key="2">
    <source>
        <dbReference type="EMBL" id="BAM83083.1"/>
    </source>
</evidence>
<proteinExistence type="predicted"/>
<gene>
    <name evidence="2" type="ORF">CYME_CMT060C</name>
</gene>
<dbReference type="Gramene" id="CMT060CT">
    <property type="protein sequence ID" value="CMT060CT"/>
    <property type="gene ID" value="CMT060C"/>
</dbReference>
<dbReference type="KEGG" id="cme:CYME_CMT060C"/>
<protein>
    <submittedName>
        <fullName evidence="2">Uncharacterized protein</fullName>
    </submittedName>
</protein>
<dbReference type="HOGENOM" id="CLU_991630_0_0_1"/>
<evidence type="ECO:0000256" key="1">
    <source>
        <dbReference type="SAM" id="MobiDB-lite"/>
    </source>
</evidence>
<sequence length="281" mass="28566">MGSGVACASEGTPPVAARAVVAGASARLHGGSHCSRGGQRVIAQCAPARSTSRADAAGSASSARSKSKLAGSKSCVSNGSFLSSALTSSSLRAIVSAMKSVSSSSSTTQPACSASSSRKAQSTALERRNSRTRLGSVAGSHGHSAASRRYVRSAASSPLLRGSRAAGSQRRSCVSSSQATWITSGARSTMVSGASSASHTNRSHWFAMSAPVTTKRQPVTALSNLRLYPVSLPRVAVQQRQTSMSYEATSPNAAGQAVRVTAKSESSCEAHLLRASTGSFL</sequence>
<feature type="region of interest" description="Disordered" evidence="1">
    <location>
        <begin position="99"/>
        <end position="171"/>
    </location>
</feature>